<reference evidence="2 3" key="1">
    <citation type="submission" date="2017-08" db="EMBL/GenBank/DDBJ databases">
        <title>Acidophilic green algal genome provides insights into adaptation to an acidic environment.</title>
        <authorList>
            <person name="Hirooka S."/>
            <person name="Hirose Y."/>
            <person name="Kanesaki Y."/>
            <person name="Higuchi S."/>
            <person name="Fujiwara T."/>
            <person name="Onuma R."/>
            <person name="Era A."/>
            <person name="Ohbayashi R."/>
            <person name="Uzuka A."/>
            <person name="Nozaki H."/>
            <person name="Yoshikawa H."/>
            <person name="Miyagishima S.Y."/>
        </authorList>
    </citation>
    <scope>NUCLEOTIDE SEQUENCE [LARGE SCALE GENOMIC DNA]</scope>
    <source>
        <strain evidence="2 3">NIES-2499</strain>
    </source>
</reference>
<keyword evidence="3" id="KW-1185">Reference proteome</keyword>
<feature type="compositionally biased region" description="Low complexity" evidence="1">
    <location>
        <begin position="30"/>
        <end position="51"/>
    </location>
</feature>
<evidence type="ECO:0000313" key="2">
    <source>
        <dbReference type="EMBL" id="GAX86624.1"/>
    </source>
</evidence>
<sequence length="570" mass="60929">MGQPGFHFGWHAASPSPPSAAGESGCEETSAPMAAAAGTGSPPSSGSSHPGLMKAYSTVEGVVRIMLVSPEFSLMTSDEPPRIQQQVHIELDSAAGRPMLRDGLVEPDDIQVEVLDECLPNDIQVEVLDQCLPDDIQVEVLDQCLPDDMLPPEQCLSPEISEHDLQDAAAAAAAVPPDNANYNEPVHQVGLSTELYDIEEDRKQSVVMQRAQSVRPSHNNHTVFCVGVEAPALYQVVEEQQVHVVLQQEPVQLKEVQQQTLNLSPFAPSVPQDEQQVDKGEVQDDDGSTTEHTYEAAAMNSAMRKRKAEEAVNPEDEGHWAPPAPHVFMLDLELQGAGAEETHHQELGSGGGMAHIHTATQHQSSSVTKAVASADVLTTAQLPQQAPKQASLTAMITAFDASMMNDDESIMKLLNAAGGEEKGRGGSSPQVLPRAGSEVRQPGSQQDVLESTILDVLSSNEKGLHLPSVVHKVSSATVAKVVVVNIPDRQSHHKAAYAAMAAADDMGLQRCTAGGESVVHFEQPAPSDGGSAGYHSRTKRTTSFFKSLFKGCLYPQAQQWEPSLVPPPTS</sequence>
<evidence type="ECO:0000256" key="1">
    <source>
        <dbReference type="SAM" id="MobiDB-lite"/>
    </source>
</evidence>
<gene>
    <name evidence="2" type="ORF">CEUSTIGMA_g14032.t1</name>
</gene>
<feature type="region of interest" description="Disordered" evidence="1">
    <location>
        <begin position="265"/>
        <end position="290"/>
    </location>
</feature>
<feature type="region of interest" description="Disordered" evidence="1">
    <location>
        <begin position="1"/>
        <end position="52"/>
    </location>
</feature>
<protein>
    <submittedName>
        <fullName evidence="2">Uncharacterized protein</fullName>
    </submittedName>
</protein>
<organism evidence="2 3">
    <name type="scientific">Chlamydomonas eustigma</name>
    <dbReference type="NCBI Taxonomy" id="1157962"/>
    <lineage>
        <taxon>Eukaryota</taxon>
        <taxon>Viridiplantae</taxon>
        <taxon>Chlorophyta</taxon>
        <taxon>core chlorophytes</taxon>
        <taxon>Chlorophyceae</taxon>
        <taxon>CS clade</taxon>
        <taxon>Chlamydomonadales</taxon>
        <taxon>Chlamydomonadaceae</taxon>
        <taxon>Chlamydomonas</taxon>
    </lineage>
</organism>
<feature type="region of interest" description="Disordered" evidence="1">
    <location>
        <begin position="418"/>
        <end position="445"/>
    </location>
</feature>
<proteinExistence type="predicted"/>
<dbReference type="EMBL" id="BEGY01000414">
    <property type="protein sequence ID" value="GAX86624.1"/>
    <property type="molecule type" value="Genomic_DNA"/>
</dbReference>
<dbReference type="Proteomes" id="UP000232323">
    <property type="component" value="Unassembled WGS sequence"/>
</dbReference>
<name>A0A250XU96_9CHLO</name>
<comment type="caution">
    <text evidence="2">The sequence shown here is derived from an EMBL/GenBank/DDBJ whole genome shotgun (WGS) entry which is preliminary data.</text>
</comment>
<accession>A0A250XU96</accession>
<evidence type="ECO:0000313" key="3">
    <source>
        <dbReference type="Proteomes" id="UP000232323"/>
    </source>
</evidence>
<dbReference type="AlphaFoldDB" id="A0A250XU96"/>